<dbReference type="OrthoDB" id="10457275at2759"/>
<comment type="caution">
    <text evidence="2">The sequence shown here is derived from an EMBL/GenBank/DDBJ whole genome shotgun (WGS) entry which is preliminary data.</text>
</comment>
<feature type="signal peptide" evidence="1">
    <location>
        <begin position="1"/>
        <end position="16"/>
    </location>
</feature>
<evidence type="ECO:0000313" key="2">
    <source>
        <dbReference type="EMBL" id="ORY54877.1"/>
    </source>
</evidence>
<accession>A0A1Y2D6P6</accession>
<dbReference type="Proteomes" id="UP000193467">
    <property type="component" value="Unassembled WGS sequence"/>
</dbReference>
<dbReference type="EMBL" id="MCGR01000094">
    <property type="protein sequence ID" value="ORY54877.1"/>
    <property type="molecule type" value="Genomic_DNA"/>
</dbReference>
<keyword evidence="1" id="KW-0732">Signal</keyword>
<dbReference type="InParanoid" id="A0A1Y2D6P6"/>
<organism evidence="2 3">
    <name type="scientific">Leucosporidium creatinivorum</name>
    <dbReference type="NCBI Taxonomy" id="106004"/>
    <lineage>
        <taxon>Eukaryota</taxon>
        <taxon>Fungi</taxon>
        <taxon>Dikarya</taxon>
        <taxon>Basidiomycota</taxon>
        <taxon>Pucciniomycotina</taxon>
        <taxon>Microbotryomycetes</taxon>
        <taxon>Leucosporidiales</taxon>
        <taxon>Leucosporidium</taxon>
    </lineage>
</organism>
<keyword evidence="3" id="KW-1185">Reference proteome</keyword>
<protein>
    <submittedName>
        <fullName evidence="2">Uncharacterized protein</fullName>
    </submittedName>
</protein>
<reference evidence="2 3" key="1">
    <citation type="submission" date="2016-07" db="EMBL/GenBank/DDBJ databases">
        <title>Pervasive Adenine N6-methylation of Active Genes in Fungi.</title>
        <authorList>
            <consortium name="DOE Joint Genome Institute"/>
            <person name="Mondo S.J."/>
            <person name="Dannebaum R.O."/>
            <person name="Kuo R.C."/>
            <person name="Labutti K."/>
            <person name="Haridas S."/>
            <person name="Kuo A."/>
            <person name="Salamov A."/>
            <person name="Ahrendt S.R."/>
            <person name="Lipzen A."/>
            <person name="Sullivan W."/>
            <person name="Andreopoulos W.B."/>
            <person name="Clum A."/>
            <person name="Lindquist E."/>
            <person name="Daum C."/>
            <person name="Ramamoorthy G.K."/>
            <person name="Gryganskyi A."/>
            <person name="Culley D."/>
            <person name="Magnuson J.K."/>
            <person name="James T.Y."/>
            <person name="O'Malley M.A."/>
            <person name="Stajich J.E."/>
            <person name="Spatafora J.W."/>
            <person name="Visel A."/>
            <person name="Grigoriev I.V."/>
        </authorList>
    </citation>
    <scope>NUCLEOTIDE SEQUENCE [LARGE SCALE GENOMIC DNA]</scope>
    <source>
        <strain evidence="2 3">62-1032</strain>
    </source>
</reference>
<name>A0A1Y2D6P6_9BASI</name>
<evidence type="ECO:0000256" key="1">
    <source>
        <dbReference type="SAM" id="SignalP"/>
    </source>
</evidence>
<feature type="chain" id="PRO_5012078912" evidence="1">
    <location>
        <begin position="17"/>
        <end position="165"/>
    </location>
</feature>
<sequence>MLLRLCIALLPLLAVAVPAPQPQPQAASSSSSSSSSSPATAAAATTSVPYYSAPNTFTPTASGSSPLAGSVVTLTNTNGPGSVSDSFIYTKALSTVPPTGNVTVVGTATGQSNLQPDPTNLQTAAAHRLSLPSLGLGGERSFAAEGWLAVGVVAGGMLLGGLGVL</sequence>
<dbReference type="AlphaFoldDB" id="A0A1Y2D6P6"/>
<gene>
    <name evidence="2" type="ORF">BCR35DRAFT_310236</name>
</gene>
<proteinExistence type="predicted"/>
<evidence type="ECO:0000313" key="3">
    <source>
        <dbReference type="Proteomes" id="UP000193467"/>
    </source>
</evidence>